<evidence type="ECO:0000256" key="10">
    <source>
        <dbReference type="PIRSR" id="PIRSR001399-3"/>
    </source>
</evidence>
<dbReference type="AlphaFoldDB" id="A0A846H880"/>
<dbReference type="PIRSF" id="PIRSF001399">
    <property type="entry name" value="DHquinase_II"/>
    <property type="match status" value="1"/>
</dbReference>
<dbReference type="GO" id="GO:0008652">
    <property type="term" value="P:amino acid biosynthetic process"/>
    <property type="evidence" value="ECO:0007669"/>
    <property type="project" value="UniProtKB-KW"/>
</dbReference>
<feature type="binding site" evidence="7 9">
    <location>
        <position position="129"/>
    </location>
    <ligand>
        <name>substrate</name>
    </ligand>
</feature>
<dbReference type="NCBIfam" id="NF003806">
    <property type="entry name" value="PRK05395.1-3"/>
    <property type="match status" value="1"/>
</dbReference>
<comment type="similarity">
    <text evidence="3 7">Belongs to the type-II 3-dehydroquinase family.</text>
</comment>
<keyword evidence="7" id="KW-0057">Aromatic amino acid biosynthesis</keyword>
<dbReference type="GO" id="GO:0009423">
    <property type="term" value="P:chorismate biosynthetic process"/>
    <property type="evidence" value="ECO:0007669"/>
    <property type="project" value="UniProtKB-UniRule"/>
</dbReference>
<evidence type="ECO:0000256" key="7">
    <source>
        <dbReference type="HAMAP-Rule" id="MF_00169"/>
    </source>
</evidence>
<dbReference type="GO" id="GO:0003855">
    <property type="term" value="F:3-dehydroquinate dehydratase activity"/>
    <property type="evidence" value="ECO:0007669"/>
    <property type="project" value="UniProtKB-UniRule"/>
</dbReference>
<dbReference type="PANTHER" id="PTHR21272">
    <property type="entry name" value="CATABOLIC 3-DEHYDROQUINASE"/>
    <property type="match status" value="1"/>
</dbReference>
<dbReference type="CDD" id="cd00466">
    <property type="entry name" value="DHQase_II"/>
    <property type="match status" value="1"/>
</dbReference>
<dbReference type="SUPFAM" id="SSF52304">
    <property type="entry name" value="Type II 3-dehydroquinate dehydratase"/>
    <property type="match status" value="1"/>
</dbReference>
<dbReference type="NCBIfam" id="NF003804">
    <property type="entry name" value="PRK05395.1-1"/>
    <property type="match status" value="1"/>
</dbReference>
<evidence type="ECO:0000256" key="8">
    <source>
        <dbReference type="PIRSR" id="PIRSR001399-1"/>
    </source>
</evidence>
<feature type="binding site" evidence="7 9">
    <location>
        <position position="105"/>
    </location>
    <ligand>
        <name>substrate</name>
    </ligand>
</feature>
<evidence type="ECO:0000256" key="4">
    <source>
        <dbReference type="ARBA" id="ARBA00011193"/>
    </source>
</evidence>
<comment type="subunit">
    <text evidence="4 7">Homododecamer.</text>
</comment>
<dbReference type="InterPro" id="IPR018509">
    <property type="entry name" value="DHquinase_II_CS"/>
</dbReference>
<reference evidence="11 12" key="1">
    <citation type="journal article" date="2015" name="Genome Announc.">
        <title>Draft Genome Sequence of Cyanobacterium Hassallia byssoidea Strain VB512170, Isolated from Monuments in India.</title>
        <authorList>
            <person name="Singh D."/>
            <person name="Chandrababunaidu M.M."/>
            <person name="Panda A."/>
            <person name="Sen D."/>
            <person name="Bhattacharyya S."/>
            <person name="Adhikary S.P."/>
            <person name="Tripathy S."/>
        </authorList>
    </citation>
    <scope>NUCLEOTIDE SEQUENCE [LARGE SCALE GENOMIC DNA]</scope>
    <source>
        <strain evidence="11 12">VB512170</strain>
    </source>
</reference>
<protein>
    <recommendedName>
        <fullName evidence="5 7">3-dehydroquinate dehydratase</fullName>
        <shortName evidence="7">3-dehydroquinase</shortName>
        <ecNumber evidence="5 7">4.2.1.10</ecNumber>
    </recommendedName>
    <alternativeName>
        <fullName evidence="7">Type II DHQase</fullName>
    </alternativeName>
</protein>
<dbReference type="PANTHER" id="PTHR21272:SF3">
    <property type="entry name" value="CATABOLIC 3-DEHYDROQUINASE"/>
    <property type="match status" value="1"/>
</dbReference>
<feature type="binding site" evidence="7 9">
    <location>
        <begin position="119"/>
        <end position="120"/>
    </location>
    <ligand>
        <name>substrate</name>
    </ligand>
</feature>
<feature type="active site" description="Proton donor" evidence="7 8">
    <location>
        <position position="118"/>
    </location>
</feature>
<evidence type="ECO:0000256" key="2">
    <source>
        <dbReference type="ARBA" id="ARBA00004902"/>
    </source>
</evidence>
<dbReference type="NCBIfam" id="TIGR01088">
    <property type="entry name" value="aroQ"/>
    <property type="match status" value="1"/>
</dbReference>
<name>A0A846H880_9CYAN</name>
<evidence type="ECO:0000256" key="6">
    <source>
        <dbReference type="ARBA" id="ARBA00023239"/>
    </source>
</evidence>
<evidence type="ECO:0000256" key="1">
    <source>
        <dbReference type="ARBA" id="ARBA00001864"/>
    </source>
</evidence>
<dbReference type="EMBL" id="JTCM02000024">
    <property type="protein sequence ID" value="NEU73495.1"/>
    <property type="molecule type" value="Genomic_DNA"/>
</dbReference>
<dbReference type="PROSITE" id="PS01029">
    <property type="entry name" value="DEHYDROQUINASE_II"/>
    <property type="match status" value="1"/>
</dbReference>
<comment type="catalytic activity">
    <reaction evidence="1 7">
        <text>3-dehydroquinate = 3-dehydroshikimate + H2O</text>
        <dbReference type="Rhea" id="RHEA:21096"/>
        <dbReference type="ChEBI" id="CHEBI:15377"/>
        <dbReference type="ChEBI" id="CHEBI:16630"/>
        <dbReference type="ChEBI" id="CHEBI:32364"/>
        <dbReference type="EC" id="4.2.1.10"/>
    </reaction>
</comment>
<evidence type="ECO:0000313" key="12">
    <source>
        <dbReference type="Proteomes" id="UP000031549"/>
    </source>
</evidence>
<dbReference type="UniPathway" id="UPA00053">
    <property type="reaction ID" value="UER00086"/>
</dbReference>
<keyword evidence="12" id="KW-1185">Reference proteome</keyword>
<keyword evidence="7" id="KW-0028">Amino-acid biosynthesis</keyword>
<comment type="caution">
    <text evidence="11">The sequence shown here is derived from an EMBL/GenBank/DDBJ whole genome shotgun (WGS) entry which is preliminary data.</text>
</comment>
<comment type="function">
    <text evidence="7">Catalyzes a trans-dehydration via an enolate intermediate.</text>
</comment>
<gene>
    <name evidence="7 11" type="primary">aroQ</name>
    <name evidence="11" type="ORF">PI95_013195</name>
</gene>
<dbReference type="NCBIfam" id="NF003807">
    <property type="entry name" value="PRK05395.1-4"/>
    <property type="match status" value="1"/>
</dbReference>
<dbReference type="NCBIfam" id="NF003805">
    <property type="entry name" value="PRK05395.1-2"/>
    <property type="match status" value="1"/>
</dbReference>
<dbReference type="RefSeq" id="WP_163518860.1">
    <property type="nucleotide sequence ID" value="NZ_JTCM02000024.1"/>
</dbReference>
<dbReference type="EC" id="4.2.1.10" evidence="5 7"/>
<comment type="pathway">
    <text evidence="2 7">Metabolic intermediate biosynthesis; chorismate biosynthesis; chorismate from D-erythrose 4-phosphate and phosphoenolpyruvate: step 3/7.</text>
</comment>
<feature type="binding site" evidence="7 9">
    <location>
        <position position="92"/>
    </location>
    <ligand>
        <name>substrate</name>
    </ligand>
</feature>
<proteinExistence type="inferred from homology"/>
<evidence type="ECO:0000313" key="11">
    <source>
        <dbReference type="EMBL" id="NEU73495.1"/>
    </source>
</evidence>
<evidence type="ECO:0000256" key="3">
    <source>
        <dbReference type="ARBA" id="ARBA00011037"/>
    </source>
</evidence>
<evidence type="ECO:0000256" key="9">
    <source>
        <dbReference type="PIRSR" id="PIRSR001399-2"/>
    </source>
</evidence>
<evidence type="ECO:0000256" key="5">
    <source>
        <dbReference type="ARBA" id="ARBA00012060"/>
    </source>
</evidence>
<dbReference type="GO" id="GO:0019631">
    <property type="term" value="P:quinate catabolic process"/>
    <property type="evidence" value="ECO:0007669"/>
    <property type="project" value="TreeGrafter"/>
</dbReference>
<dbReference type="Pfam" id="PF01220">
    <property type="entry name" value="DHquinase_II"/>
    <property type="match status" value="1"/>
</dbReference>
<dbReference type="Proteomes" id="UP000031549">
    <property type="component" value="Unassembled WGS sequence"/>
</dbReference>
<dbReference type="InterPro" id="IPR036441">
    <property type="entry name" value="DHquinase_II_sf"/>
</dbReference>
<organism evidence="11 12">
    <name type="scientific">Hassallia byssoidea VB512170</name>
    <dbReference type="NCBI Taxonomy" id="1304833"/>
    <lineage>
        <taxon>Bacteria</taxon>
        <taxon>Bacillati</taxon>
        <taxon>Cyanobacteriota</taxon>
        <taxon>Cyanophyceae</taxon>
        <taxon>Nostocales</taxon>
        <taxon>Tolypothrichaceae</taxon>
        <taxon>Hassallia</taxon>
    </lineage>
</organism>
<dbReference type="Gene3D" id="3.40.50.9100">
    <property type="entry name" value="Dehydroquinase, class II"/>
    <property type="match status" value="1"/>
</dbReference>
<feature type="site" description="Transition state stabilizer" evidence="7 10">
    <location>
        <position position="36"/>
    </location>
</feature>
<sequence>MTDRAVAKSLKVVVLTLEYLSVLVLHGPNLNLLGQREPGIYGSVSLAEINRLLEEEGKKLQAKVSCLQSNHEGVLVDAIHGALGQHEGILINAGAYTHTSVALRDAIAAVNLPTVEVHLSNIYRREEFRHHSYIAPVAIGQISGFGVQSYLLGLQALVDHLRNKT</sequence>
<dbReference type="InterPro" id="IPR001874">
    <property type="entry name" value="DHquinase_II"/>
</dbReference>
<feature type="binding site" evidence="7 9">
    <location>
        <position position="98"/>
    </location>
    <ligand>
        <name>substrate</name>
    </ligand>
</feature>
<accession>A0A846H880</accession>
<dbReference type="HAMAP" id="MF_00169">
    <property type="entry name" value="AroQ"/>
    <property type="match status" value="1"/>
</dbReference>
<dbReference type="GO" id="GO:0009073">
    <property type="term" value="P:aromatic amino acid family biosynthetic process"/>
    <property type="evidence" value="ECO:0007669"/>
    <property type="project" value="UniProtKB-KW"/>
</dbReference>
<feature type="active site" description="Proton acceptor" evidence="7 8">
    <location>
        <position position="41"/>
    </location>
</feature>
<keyword evidence="6 7" id="KW-0456">Lyase</keyword>